<feature type="region of interest" description="Disordered" evidence="1">
    <location>
        <begin position="66"/>
        <end position="114"/>
    </location>
</feature>
<feature type="compositionally biased region" description="Polar residues" evidence="1">
    <location>
        <begin position="66"/>
        <end position="84"/>
    </location>
</feature>
<sequence length="114" mass="12513">MQAALLVSPFCTMSLWCLLTVPGSPLELHPILFSECSKAKQSQILAKLTSQLPLVQSLIHPAHMGTQDQTQSLTPIKPQSQPQPRTHMGTHCPSNTLFPNGTIFLSTEDYDEVS</sequence>
<protein>
    <submittedName>
        <fullName evidence="3">Uncharacterized protein</fullName>
    </submittedName>
</protein>
<proteinExistence type="predicted"/>
<evidence type="ECO:0000313" key="4">
    <source>
        <dbReference type="Proteomes" id="UP000242450"/>
    </source>
</evidence>
<reference evidence="3 4" key="1">
    <citation type="journal article" date="2018" name="Mol. Genet. Genomics">
        <title>The red deer Cervus elaphus genome CerEla1.0: sequencing, annotating, genes, and chromosomes.</title>
        <authorList>
            <person name="Bana N.A."/>
            <person name="Nyiri A."/>
            <person name="Nagy J."/>
            <person name="Frank K."/>
            <person name="Nagy T."/>
            <person name="Steger V."/>
            <person name="Schiller M."/>
            <person name="Lakatos P."/>
            <person name="Sugar L."/>
            <person name="Horn P."/>
            <person name="Barta E."/>
            <person name="Orosz L."/>
        </authorList>
    </citation>
    <scope>NUCLEOTIDE SEQUENCE [LARGE SCALE GENOMIC DNA]</scope>
    <source>
        <strain evidence="3">Hungarian</strain>
    </source>
</reference>
<dbReference type="Proteomes" id="UP000242450">
    <property type="component" value="Chromosome 16"/>
</dbReference>
<dbReference type="AlphaFoldDB" id="A0A212CMI9"/>
<organism evidence="3 4">
    <name type="scientific">Cervus elaphus hippelaphus</name>
    <name type="common">European red deer</name>
    <dbReference type="NCBI Taxonomy" id="46360"/>
    <lineage>
        <taxon>Eukaryota</taxon>
        <taxon>Metazoa</taxon>
        <taxon>Chordata</taxon>
        <taxon>Craniata</taxon>
        <taxon>Vertebrata</taxon>
        <taxon>Euteleostomi</taxon>
        <taxon>Mammalia</taxon>
        <taxon>Eutheria</taxon>
        <taxon>Laurasiatheria</taxon>
        <taxon>Artiodactyla</taxon>
        <taxon>Ruminantia</taxon>
        <taxon>Pecora</taxon>
        <taxon>Cervidae</taxon>
        <taxon>Cervinae</taxon>
        <taxon>Cervus</taxon>
    </lineage>
</organism>
<gene>
    <name evidence="3" type="ORF">Celaphus_00017182</name>
</gene>
<evidence type="ECO:0000256" key="1">
    <source>
        <dbReference type="SAM" id="MobiDB-lite"/>
    </source>
</evidence>
<keyword evidence="4" id="KW-1185">Reference proteome</keyword>
<evidence type="ECO:0000313" key="3">
    <source>
        <dbReference type="EMBL" id="OWK07257.1"/>
    </source>
</evidence>
<evidence type="ECO:0000256" key="2">
    <source>
        <dbReference type="SAM" id="SignalP"/>
    </source>
</evidence>
<name>A0A212CMI9_CEREH</name>
<keyword evidence="2" id="KW-0732">Signal</keyword>
<feature type="chain" id="PRO_5013278924" evidence="2">
    <location>
        <begin position="26"/>
        <end position="114"/>
    </location>
</feature>
<accession>A0A212CMI9</accession>
<feature type="compositionally biased region" description="Polar residues" evidence="1">
    <location>
        <begin position="92"/>
        <end position="105"/>
    </location>
</feature>
<dbReference type="EMBL" id="MKHE01000016">
    <property type="protein sequence ID" value="OWK07257.1"/>
    <property type="molecule type" value="Genomic_DNA"/>
</dbReference>
<feature type="signal peptide" evidence="2">
    <location>
        <begin position="1"/>
        <end position="25"/>
    </location>
</feature>
<comment type="caution">
    <text evidence="3">The sequence shown here is derived from an EMBL/GenBank/DDBJ whole genome shotgun (WGS) entry which is preliminary data.</text>
</comment>